<keyword evidence="8" id="KW-0802">TPR repeat</keyword>
<evidence type="ECO:0000256" key="1">
    <source>
        <dbReference type="ARBA" id="ARBA00000085"/>
    </source>
</evidence>
<dbReference type="AlphaFoldDB" id="C6VVC0"/>
<protein>
    <recommendedName>
        <fullName evidence="2">histidine kinase</fullName>
        <ecNumber evidence="2">2.7.13.3</ecNumber>
    </recommendedName>
</protein>
<evidence type="ECO:0000256" key="9">
    <source>
        <dbReference type="SAM" id="Phobius"/>
    </source>
</evidence>
<dbReference type="InterPro" id="IPR003594">
    <property type="entry name" value="HATPase_dom"/>
</dbReference>
<dbReference type="Pfam" id="PF07568">
    <property type="entry name" value="HisKA_2"/>
    <property type="match status" value="1"/>
</dbReference>
<evidence type="ECO:0000256" key="4">
    <source>
        <dbReference type="ARBA" id="ARBA00022679"/>
    </source>
</evidence>
<accession>C6VVC0</accession>
<evidence type="ECO:0000313" key="12">
    <source>
        <dbReference type="Proteomes" id="UP000002011"/>
    </source>
</evidence>
<keyword evidence="9" id="KW-0812">Transmembrane</keyword>
<dbReference type="eggNOG" id="COG0457">
    <property type="taxonomic scope" value="Bacteria"/>
</dbReference>
<dbReference type="KEGG" id="dfe:Dfer_5459"/>
<keyword evidence="12" id="KW-1185">Reference proteome</keyword>
<dbReference type="Proteomes" id="UP000002011">
    <property type="component" value="Chromosome"/>
</dbReference>
<dbReference type="Gene3D" id="3.30.565.10">
    <property type="entry name" value="Histidine kinase-like ATPase, C-terminal domain"/>
    <property type="match status" value="1"/>
</dbReference>
<dbReference type="InterPro" id="IPR011495">
    <property type="entry name" value="Sig_transdc_His_kin_sub2_dim/P"/>
</dbReference>
<feature type="transmembrane region" description="Helical" evidence="9">
    <location>
        <begin position="489"/>
        <end position="508"/>
    </location>
</feature>
<dbReference type="Gene3D" id="3.30.450.20">
    <property type="entry name" value="PAS domain"/>
    <property type="match status" value="1"/>
</dbReference>
<dbReference type="SMART" id="SM00387">
    <property type="entry name" value="HATPase_c"/>
    <property type="match status" value="1"/>
</dbReference>
<dbReference type="InterPro" id="IPR036890">
    <property type="entry name" value="HATPase_C_sf"/>
</dbReference>
<dbReference type="EMBL" id="CP001619">
    <property type="protein sequence ID" value="ACT96650.1"/>
    <property type="molecule type" value="Genomic_DNA"/>
</dbReference>
<gene>
    <name evidence="11" type="ordered locus">Dfer_5459</name>
</gene>
<evidence type="ECO:0000256" key="5">
    <source>
        <dbReference type="ARBA" id="ARBA00022741"/>
    </source>
</evidence>
<keyword evidence="7" id="KW-0067">ATP-binding</keyword>
<dbReference type="STRING" id="471854.Dfer_5459"/>
<dbReference type="SMART" id="SM00028">
    <property type="entry name" value="TPR"/>
    <property type="match status" value="2"/>
</dbReference>
<dbReference type="GO" id="GO:0004673">
    <property type="term" value="F:protein histidine kinase activity"/>
    <property type="evidence" value="ECO:0007669"/>
    <property type="project" value="UniProtKB-EC"/>
</dbReference>
<comment type="catalytic activity">
    <reaction evidence="1">
        <text>ATP + protein L-histidine = ADP + protein N-phospho-L-histidine.</text>
        <dbReference type="EC" id="2.7.13.3"/>
    </reaction>
</comment>
<organism evidence="11 12">
    <name type="scientific">Dyadobacter fermentans (strain ATCC 700827 / DSM 18053 / CIP 107007 / KCTC 52180 / NS114)</name>
    <dbReference type="NCBI Taxonomy" id="471854"/>
    <lineage>
        <taxon>Bacteria</taxon>
        <taxon>Pseudomonadati</taxon>
        <taxon>Bacteroidota</taxon>
        <taxon>Cytophagia</taxon>
        <taxon>Cytophagales</taxon>
        <taxon>Spirosomataceae</taxon>
        <taxon>Dyadobacter</taxon>
    </lineage>
</organism>
<dbReference type="InterPro" id="IPR019734">
    <property type="entry name" value="TPR_rpt"/>
</dbReference>
<feature type="repeat" description="TPR" evidence="8">
    <location>
        <begin position="244"/>
        <end position="277"/>
    </location>
</feature>
<keyword evidence="3" id="KW-0597">Phosphoprotein</keyword>
<dbReference type="Pfam" id="PF13181">
    <property type="entry name" value="TPR_8"/>
    <property type="match status" value="1"/>
</dbReference>
<dbReference type="Gene3D" id="1.25.40.10">
    <property type="entry name" value="Tetratricopeptide repeat domain"/>
    <property type="match status" value="1"/>
</dbReference>
<dbReference type="eggNOG" id="COG3920">
    <property type="taxonomic scope" value="Bacteria"/>
</dbReference>
<keyword evidence="9" id="KW-1133">Transmembrane helix</keyword>
<evidence type="ECO:0000256" key="6">
    <source>
        <dbReference type="ARBA" id="ARBA00022777"/>
    </source>
</evidence>
<evidence type="ECO:0000256" key="3">
    <source>
        <dbReference type="ARBA" id="ARBA00022553"/>
    </source>
</evidence>
<dbReference type="PROSITE" id="PS50109">
    <property type="entry name" value="HIS_KIN"/>
    <property type="match status" value="1"/>
</dbReference>
<evidence type="ECO:0000313" key="11">
    <source>
        <dbReference type="EMBL" id="ACT96650.1"/>
    </source>
</evidence>
<evidence type="ECO:0000256" key="8">
    <source>
        <dbReference type="PROSITE-ProRule" id="PRU00339"/>
    </source>
</evidence>
<keyword evidence="6 11" id="KW-0418">Kinase</keyword>
<dbReference type="PROSITE" id="PS50005">
    <property type="entry name" value="TPR"/>
    <property type="match status" value="1"/>
</dbReference>
<dbReference type="PANTHER" id="PTHR41523">
    <property type="entry name" value="TWO-COMPONENT SYSTEM SENSOR PROTEIN"/>
    <property type="match status" value="1"/>
</dbReference>
<keyword evidence="4" id="KW-0808">Transferase</keyword>
<evidence type="ECO:0000259" key="10">
    <source>
        <dbReference type="PROSITE" id="PS50109"/>
    </source>
</evidence>
<dbReference type="InterPro" id="IPR011990">
    <property type="entry name" value="TPR-like_helical_dom_sf"/>
</dbReference>
<name>C6VVC0_DYAFD</name>
<dbReference type="PANTHER" id="PTHR41523:SF8">
    <property type="entry name" value="ETHYLENE RESPONSE SENSOR PROTEIN"/>
    <property type="match status" value="1"/>
</dbReference>
<dbReference type="Pfam" id="PF13424">
    <property type="entry name" value="TPR_12"/>
    <property type="match status" value="1"/>
</dbReference>
<sequence>MTVLALLLPQLAKAVESPPSLAALRRQVELAKTPQEKADKLIETGEFYLLKPGEDQEDMDNARKYAQAAMEINRQLRSHRLAGDILFLMSQIEKESGRKEVGLQKLKEAIAVYRKARLTGSEGLALMELRHYYDWAGPGMNERLRIVQEAIARFAAAKDTVNEAAAYVELGDLYQLQENATDAIISLRKAITLYQAIGHKNLQSVYNLIGHIYTATGDLKNGLNYGHLAVKTATELKDSSMVAATTYNRLAVTYSKLDRLETALELLQKALMFSIKNQWDDGTVQILGNIIDLSIKRGARMNAQIAFLEKFLVKNYSKITPFVRYTIEEDLRMFFIKSKNIPKAKYYLDKCMQYEREGNLAFNTHLYYDAVEFYLLTGNVRLAKAYLAKMEKLKDAANDPFISQQYYLVSYKTDSASGDFRKAFASHTRYKTYSDSIQERKSKYELKVMAARYDLENKDAEIALKSENIRLLQKDIASRNEIVIRSNRLRNITIFAMVILVLLLLSLYSRSRIIEKYSTSIAKKNGYLQDLLKEKEWLIREVHHRVKNNLQMIISLIDSQASYLSNDALHAVMDSKHRIEAMSLIHQKLYLTDNTSSINMRIYIKELVTYLKDSLGFNRNISFTTDVDEIELDVSHATPVGLILNEAITNALKYAFPGTMAGKIDVSFKYCDERKVSLTIQDSGVGLPPDFDPDTVSSLGMSLMYGLATEVSGTLRITGEAGTRVLLTFSLPDVFLSRSPGDELVLSNE</sequence>
<dbReference type="HOGENOM" id="CLU_022307_0_0_10"/>
<dbReference type="SUPFAM" id="SSF55874">
    <property type="entry name" value="ATPase domain of HSP90 chaperone/DNA topoisomerase II/histidine kinase"/>
    <property type="match status" value="1"/>
</dbReference>
<evidence type="ECO:0000256" key="7">
    <source>
        <dbReference type="ARBA" id="ARBA00022840"/>
    </source>
</evidence>
<feature type="domain" description="Histidine kinase" evidence="10">
    <location>
        <begin position="541"/>
        <end position="735"/>
    </location>
</feature>
<keyword evidence="5" id="KW-0547">Nucleotide-binding</keyword>
<proteinExistence type="predicted"/>
<keyword evidence="9" id="KW-0472">Membrane</keyword>
<dbReference type="Pfam" id="PF02518">
    <property type="entry name" value="HATPase_c"/>
    <property type="match status" value="1"/>
</dbReference>
<dbReference type="EC" id="2.7.13.3" evidence="2"/>
<dbReference type="InterPro" id="IPR005467">
    <property type="entry name" value="His_kinase_dom"/>
</dbReference>
<reference evidence="11 12" key="1">
    <citation type="journal article" date="2009" name="Stand. Genomic Sci.">
        <title>Complete genome sequence of Dyadobacter fermentans type strain (NS114).</title>
        <authorList>
            <person name="Lang E."/>
            <person name="Lapidus A."/>
            <person name="Chertkov O."/>
            <person name="Brettin T."/>
            <person name="Detter J.C."/>
            <person name="Han C."/>
            <person name="Copeland A."/>
            <person name="Glavina Del Rio T."/>
            <person name="Nolan M."/>
            <person name="Chen F."/>
            <person name="Lucas S."/>
            <person name="Tice H."/>
            <person name="Cheng J.F."/>
            <person name="Land M."/>
            <person name="Hauser L."/>
            <person name="Chang Y.J."/>
            <person name="Jeffries C.D."/>
            <person name="Kopitz M."/>
            <person name="Bruce D."/>
            <person name="Goodwin L."/>
            <person name="Pitluck S."/>
            <person name="Ovchinnikova G."/>
            <person name="Pati A."/>
            <person name="Ivanova N."/>
            <person name="Mavrommatis K."/>
            <person name="Chen A."/>
            <person name="Palaniappan K."/>
            <person name="Chain P."/>
            <person name="Bristow J."/>
            <person name="Eisen J.A."/>
            <person name="Markowitz V."/>
            <person name="Hugenholtz P."/>
            <person name="Goker M."/>
            <person name="Rohde M."/>
            <person name="Kyrpides N.C."/>
            <person name="Klenk H.P."/>
        </authorList>
    </citation>
    <scope>NUCLEOTIDE SEQUENCE [LARGE SCALE GENOMIC DNA]</scope>
    <source>
        <strain evidence="12">ATCC 700827 / DSM 18053 / CIP 107007 / KCTC 52180 / NS114</strain>
    </source>
</reference>
<dbReference type="SUPFAM" id="SSF48452">
    <property type="entry name" value="TPR-like"/>
    <property type="match status" value="1"/>
</dbReference>
<evidence type="ECO:0000256" key="2">
    <source>
        <dbReference type="ARBA" id="ARBA00012438"/>
    </source>
</evidence>
<dbReference type="GO" id="GO:0005524">
    <property type="term" value="F:ATP binding"/>
    <property type="evidence" value="ECO:0007669"/>
    <property type="project" value="UniProtKB-KW"/>
</dbReference>